<protein>
    <submittedName>
        <fullName evidence="1">Uncharacterized protein</fullName>
    </submittedName>
</protein>
<evidence type="ECO:0000313" key="1">
    <source>
        <dbReference type="EMBL" id="QHB62688.1"/>
    </source>
</evidence>
<evidence type="ECO:0000313" key="2">
    <source>
        <dbReference type="Proteomes" id="UP000464884"/>
    </source>
</evidence>
<accession>A0A6I6QZC6</accession>
<dbReference type="Proteomes" id="UP000464884">
    <property type="component" value="Chromosome"/>
</dbReference>
<gene>
    <name evidence="1" type="ORF">F3K97_04995</name>
</gene>
<dbReference type="RefSeq" id="WP_117643525.1">
    <property type="nucleotide sequence ID" value="NZ_CP047129.1"/>
</dbReference>
<dbReference type="AlphaFoldDB" id="A0A6I6QZC6"/>
<reference evidence="1 2" key="1">
    <citation type="submission" date="2019-12" db="EMBL/GenBank/DDBJ databases">
        <title>Draft Genome Sequence of Bifidobacterium adolescentis ZJ2.</title>
        <authorList>
            <person name="Jin Z."/>
        </authorList>
    </citation>
    <scope>NUCLEOTIDE SEQUENCE [LARGE SCALE GENOMIC DNA]</scope>
    <source>
        <strain evidence="1 2">ZJ2</strain>
    </source>
</reference>
<sequence length="117" mass="13263">MEYTRHGNNAALSIHVLNDTAMRALGFTDCVPEDWYLRKSVSDDHTTSLDVTAAKDGSDWCIDVLDEDFGQPYDYQWILSQDPDFAYARKVAVNVERELRILADAGVLVGWKEGMYV</sequence>
<organism evidence="1 2">
    <name type="scientific">Bifidobacterium adolescentis</name>
    <dbReference type="NCBI Taxonomy" id="1680"/>
    <lineage>
        <taxon>Bacteria</taxon>
        <taxon>Bacillati</taxon>
        <taxon>Actinomycetota</taxon>
        <taxon>Actinomycetes</taxon>
        <taxon>Bifidobacteriales</taxon>
        <taxon>Bifidobacteriaceae</taxon>
        <taxon>Bifidobacterium</taxon>
    </lineage>
</organism>
<name>A0A6I6QZC6_BIFAD</name>
<dbReference type="EMBL" id="CP047129">
    <property type="protein sequence ID" value="QHB62688.1"/>
    <property type="molecule type" value="Genomic_DNA"/>
</dbReference>
<proteinExistence type="predicted"/>